<keyword evidence="3" id="KW-1185">Reference proteome</keyword>
<evidence type="ECO:0000256" key="1">
    <source>
        <dbReference type="SAM" id="SignalP"/>
    </source>
</evidence>
<gene>
    <name evidence="2" type="ORF">WKI68_23965</name>
</gene>
<feature type="signal peptide" evidence="1">
    <location>
        <begin position="1"/>
        <end position="28"/>
    </location>
</feature>
<accession>A0ABU8U6T6</accession>
<evidence type="ECO:0000313" key="2">
    <source>
        <dbReference type="EMBL" id="MEJ8643602.1"/>
    </source>
</evidence>
<proteinExistence type="predicted"/>
<sequence>MRRSRVLGAAALALATGIGALTAAPAAAGPTAADELTIAPLPHRTPSYQSVYEAGPNGVMLDRPGAGNMYWKSFADGREVPLADCPSGPYGKWMSLGDTVGCEYRDASGTTAGPLTLHDQATGRSETLAAPAGRSWTSTFSPTQVLATEQDAEGRLTLHLMGRENEPRKDVTVTAPERIPSYRFWVQTSDEKGALITYRSAAGQETLALLDFATATLTPLALPEGATEPGSVDYALGSRWVSLRKSGSTTATLLSRADLAVTRSVTTPTPYGRTHPVGDWLVTQDSYATSDAVTAVPVDGGAPRTLLARSSDRGLTTGTDGSAYLAGGTDSSHWAMYRVTPGPDGARRCRR</sequence>
<feature type="chain" id="PRO_5047142319" evidence="1">
    <location>
        <begin position="29"/>
        <end position="351"/>
    </location>
</feature>
<reference evidence="2 3" key="1">
    <citation type="submission" date="2024-03" db="EMBL/GenBank/DDBJ databases">
        <title>Novel Streptomyces species of biotechnological and ecological value are a feature of Machair soil.</title>
        <authorList>
            <person name="Prole J.R."/>
            <person name="Goodfellow M."/>
            <person name="Allenby N."/>
            <person name="Ward A.C."/>
        </authorList>
    </citation>
    <scope>NUCLEOTIDE SEQUENCE [LARGE SCALE GENOMIC DNA]</scope>
    <source>
        <strain evidence="2 3">MS1.HAVA.3</strain>
    </source>
</reference>
<name>A0ABU8U6T6_9ACTN</name>
<protein>
    <submittedName>
        <fullName evidence="2">Uncharacterized protein</fullName>
    </submittedName>
</protein>
<evidence type="ECO:0000313" key="3">
    <source>
        <dbReference type="Proteomes" id="UP001382904"/>
    </source>
</evidence>
<comment type="caution">
    <text evidence="2">The sequence shown here is derived from an EMBL/GenBank/DDBJ whole genome shotgun (WGS) entry which is preliminary data.</text>
</comment>
<keyword evidence="1" id="KW-0732">Signal</keyword>
<organism evidence="2 3">
    <name type="scientific">Streptomyces caledonius</name>
    <dbReference type="NCBI Taxonomy" id="3134107"/>
    <lineage>
        <taxon>Bacteria</taxon>
        <taxon>Bacillati</taxon>
        <taxon>Actinomycetota</taxon>
        <taxon>Actinomycetes</taxon>
        <taxon>Kitasatosporales</taxon>
        <taxon>Streptomycetaceae</taxon>
        <taxon>Streptomyces</taxon>
    </lineage>
</organism>
<dbReference type="EMBL" id="JBBKAM010000002">
    <property type="protein sequence ID" value="MEJ8643602.1"/>
    <property type="molecule type" value="Genomic_DNA"/>
</dbReference>
<dbReference type="Proteomes" id="UP001382904">
    <property type="component" value="Unassembled WGS sequence"/>
</dbReference>